<feature type="signal peptide" evidence="1">
    <location>
        <begin position="1"/>
        <end position="19"/>
    </location>
</feature>
<gene>
    <name evidence="2" type="ORF">OP10G_2464</name>
</gene>
<dbReference type="Gene3D" id="2.60.120.200">
    <property type="match status" value="1"/>
</dbReference>
<reference evidence="2 3" key="1">
    <citation type="journal article" date="2014" name="PLoS ONE">
        <title>The first complete genome sequence of the class fimbriimonadia in the phylum armatimonadetes.</title>
        <authorList>
            <person name="Hu Z.Y."/>
            <person name="Wang Y.Z."/>
            <person name="Im W.T."/>
            <person name="Wang S.Y."/>
            <person name="Zhao G.P."/>
            <person name="Zheng H.J."/>
            <person name="Quan Z.X."/>
        </authorList>
    </citation>
    <scope>NUCLEOTIDE SEQUENCE [LARGE SCALE GENOMIC DNA]</scope>
    <source>
        <strain evidence="2">Gsoil 348</strain>
    </source>
</reference>
<dbReference type="KEGG" id="fgi:OP10G_2464"/>
<accession>A0A068NR21</accession>
<evidence type="ECO:0000313" key="3">
    <source>
        <dbReference type="Proteomes" id="UP000027982"/>
    </source>
</evidence>
<dbReference type="AlphaFoldDB" id="A0A068NR21"/>
<dbReference type="HOGENOM" id="CLU_865346_0_0_0"/>
<dbReference type="OrthoDB" id="251863at2"/>
<organism evidence="2 3">
    <name type="scientific">Fimbriimonas ginsengisoli Gsoil 348</name>
    <dbReference type="NCBI Taxonomy" id="661478"/>
    <lineage>
        <taxon>Bacteria</taxon>
        <taxon>Bacillati</taxon>
        <taxon>Armatimonadota</taxon>
        <taxon>Fimbriimonadia</taxon>
        <taxon>Fimbriimonadales</taxon>
        <taxon>Fimbriimonadaceae</taxon>
        <taxon>Fimbriimonas</taxon>
    </lineage>
</organism>
<feature type="chain" id="PRO_5001651921" description="3-keto-disaccharide hydrolase domain-containing protein" evidence="1">
    <location>
        <begin position="20"/>
        <end position="305"/>
    </location>
</feature>
<evidence type="ECO:0008006" key="4">
    <source>
        <dbReference type="Google" id="ProtNLM"/>
    </source>
</evidence>
<dbReference type="STRING" id="661478.OP10G_2464"/>
<dbReference type="Proteomes" id="UP000027982">
    <property type="component" value="Chromosome"/>
</dbReference>
<keyword evidence="3" id="KW-1185">Reference proteome</keyword>
<proteinExistence type="predicted"/>
<keyword evidence="1" id="KW-0732">Signal</keyword>
<protein>
    <recommendedName>
        <fullName evidence="4">3-keto-disaccharide hydrolase domain-containing protein</fullName>
    </recommendedName>
</protein>
<sequence length="305" mass="33868">MTFACLLLARLLSAQEPLAAPLPEGNVGLASKYPGDRGIEKDPAVIFRDDFEVGLPQDRWDNVFQKETVQIATAKENVHGGSRSIEMTVPKQRQEKSNAVVKDLKGYDTVFLRVYSKFDPDFDQIGSSHNGLYLAAISPNISYSTPGIKADGKNKFVASFECWRGDPSTGSPGGLNVYCYHPEMRSDYGDHFFPSGLVLPSTYLKGNFGPNFLPRLDIAPKLGEWQCYELMMKANTPGRRDGRIACWLDGKLVADFPNLRLRDVDTLKINHASLDLHIGDNSIRSNRKWYDDVVIATSYIGPMGG</sequence>
<dbReference type="EMBL" id="CP007139">
    <property type="protein sequence ID" value="AIE85832.1"/>
    <property type="molecule type" value="Genomic_DNA"/>
</dbReference>
<dbReference type="RefSeq" id="WP_025225607.1">
    <property type="nucleotide sequence ID" value="NZ_CP007139.1"/>
</dbReference>
<name>A0A068NR21_FIMGI</name>
<evidence type="ECO:0000256" key="1">
    <source>
        <dbReference type="SAM" id="SignalP"/>
    </source>
</evidence>
<evidence type="ECO:0000313" key="2">
    <source>
        <dbReference type="EMBL" id="AIE85832.1"/>
    </source>
</evidence>